<keyword evidence="1" id="KW-1133">Transmembrane helix</keyword>
<keyword evidence="1" id="KW-0812">Transmembrane</keyword>
<keyword evidence="3" id="KW-1185">Reference proteome</keyword>
<gene>
    <name evidence="2" type="ORF">Cgig2_024375</name>
</gene>
<name>A0A9Q1GMR2_9CARY</name>
<sequence>MDSGLKTGHWERFSARRGAHGGKREAGGREGLVVVERRWRPRGWWLLVVGGTFGGGSRESCGGYGLRFRKFSSSANGSWRARGGRVEVATPLWWSMAVVADGIGGNHGISLAVSLQSFIPPLTTDATLLRKLSCHSLSTFICFLTMMLRLSPEKPVVPVLIDIGGMNSSALLFFIFLDESHEMNWCSQACAKSNQLAVSYGPLRHLYAAKLSIFVPSLFLFSIYILIPGLGGTVDWKFTYAH</sequence>
<proteinExistence type="predicted"/>
<dbReference type="AlphaFoldDB" id="A0A9Q1GMR2"/>
<feature type="transmembrane region" description="Helical" evidence="1">
    <location>
        <begin position="207"/>
        <end position="227"/>
    </location>
</feature>
<dbReference type="EMBL" id="JAKOGI010001766">
    <property type="protein sequence ID" value="KAJ8424132.1"/>
    <property type="molecule type" value="Genomic_DNA"/>
</dbReference>
<evidence type="ECO:0000256" key="1">
    <source>
        <dbReference type="SAM" id="Phobius"/>
    </source>
</evidence>
<dbReference type="Proteomes" id="UP001153076">
    <property type="component" value="Unassembled WGS sequence"/>
</dbReference>
<protein>
    <submittedName>
        <fullName evidence="2">Uncharacterized protein</fullName>
    </submittedName>
</protein>
<organism evidence="2 3">
    <name type="scientific">Carnegiea gigantea</name>
    <dbReference type="NCBI Taxonomy" id="171969"/>
    <lineage>
        <taxon>Eukaryota</taxon>
        <taxon>Viridiplantae</taxon>
        <taxon>Streptophyta</taxon>
        <taxon>Embryophyta</taxon>
        <taxon>Tracheophyta</taxon>
        <taxon>Spermatophyta</taxon>
        <taxon>Magnoliopsida</taxon>
        <taxon>eudicotyledons</taxon>
        <taxon>Gunneridae</taxon>
        <taxon>Pentapetalae</taxon>
        <taxon>Caryophyllales</taxon>
        <taxon>Cactineae</taxon>
        <taxon>Cactaceae</taxon>
        <taxon>Cactoideae</taxon>
        <taxon>Echinocereeae</taxon>
        <taxon>Carnegiea</taxon>
    </lineage>
</organism>
<comment type="caution">
    <text evidence="2">The sequence shown here is derived from an EMBL/GenBank/DDBJ whole genome shotgun (WGS) entry which is preliminary data.</text>
</comment>
<evidence type="ECO:0000313" key="2">
    <source>
        <dbReference type="EMBL" id="KAJ8424132.1"/>
    </source>
</evidence>
<accession>A0A9Q1GMR2</accession>
<evidence type="ECO:0000313" key="3">
    <source>
        <dbReference type="Proteomes" id="UP001153076"/>
    </source>
</evidence>
<keyword evidence="1" id="KW-0472">Membrane</keyword>
<reference evidence="2" key="1">
    <citation type="submission" date="2022-04" db="EMBL/GenBank/DDBJ databases">
        <title>Carnegiea gigantea Genome sequencing and assembly v2.</title>
        <authorList>
            <person name="Copetti D."/>
            <person name="Sanderson M.J."/>
            <person name="Burquez A."/>
            <person name="Wojciechowski M.F."/>
        </authorList>
    </citation>
    <scope>NUCLEOTIDE SEQUENCE</scope>
    <source>
        <strain evidence="2">SGP5-SGP5p</strain>
        <tissue evidence="2">Aerial part</tissue>
    </source>
</reference>
<feature type="transmembrane region" description="Helical" evidence="1">
    <location>
        <begin position="156"/>
        <end position="177"/>
    </location>
</feature>